<dbReference type="PANTHER" id="PTHR47637:SF1">
    <property type="entry name" value="CHAPERONE SURA"/>
    <property type="match status" value="1"/>
</dbReference>
<dbReference type="InterPro" id="IPR050280">
    <property type="entry name" value="OMP_Chaperone_SurA"/>
</dbReference>
<evidence type="ECO:0000313" key="5">
    <source>
        <dbReference type="Proteomes" id="UP001157947"/>
    </source>
</evidence>
<evidence type="ECO:0000256" key="1">
    <source>
        <dbReference type="ARBA" id="ARBA00022729"/>
    </source>
</evidence>
<dbReference type="Gene3D" id="1.10.4030.10">
    <property type="entry name" value="Porin chaperone SurA, peptide-binding domain"/>
    <property type="match status" value="1"/>
</dbReference>
<sequence>MSRFFKLLLLLIILSYLSSCGGKKYKPLSKPTKEEETIKIEDAQLADKVVLVVNSEPVLLSDIEFAKTWFNEKDTKKATNRLIDEILLSQEARKIGISVSPQEIDEAILRIAKANNINNLEEFKKGLEKQGVSYRKLRDFIQRDIQVAKFMQFYLRPQLSKNVLEGKQDLVRKIDMIYIDKSDEKYKEKLQKLKDLNKENFAEIAKTISDYKDISMEVKKGDMIPQLDEEIFKHKVGDIFKVETDKAIYYVYIKGEEKKFVPDFEMKKEDMEKFEKDFDIYIKKLREKATIMYLDESLK</sequence>
<dbReference type="InterPro" id="IPR015391">
    <property type="entry name" value="SurA_N"/>
</dbReference>
<dbReference type="GO" id="GO:0003755">
    <property type="term" value="F:peptidyl-prolyl cis-trans isomerase activity"/>
    <property type="evidence" value="ECO:0007669"/>
    <property type="project" value="UniProtKB-KW"/>
</dbReference>
<protein>
    <submittedName>
        <fullName evidence="4">Peptidyl-prolyl cis-trans isomerase SurA</fullName>
    </submittedName>
</protein>
<dbReference type="Proteomes" id="UP001157947">
    <property type="component" value="Unassembled WGS sequence"/>
</dbReference>
<accession>A0AA45WMJ3</accession>
<dbReference type="RefSeq" id="WP_265134643.1">
    <property type="nucleotide sequence ID" value="NZ_FXTX01000012.1"/>
</dbReference>
<feature type="domain" description="SurA N-terminal" evidence="3">
    <location>
        <begin position="76"/>
        <end position="149"/>
    </location>
</feature>
<keyword evidence="4" id="KW-0413">Isomerase</keyword>
<dbReference type="SUPFAM" id="SSF109998">
    <property type="entry name" value="Triger factor/SurA peptide-binding domain-like"/>
    <property type="match status" value="1"/>
</dbReference>
<name>A0AA45WMJ3_9AQUI</name>
<reference evidence="4" key="1">
    <citation type="submission" date="2017-05" db="EMBL/GenBank/DDBJ databases">
        <authorList>
            <person name="Varghese N."/>
            <person name="Submissions S."/>
        </authorList>
    </citation>
    <scope>NUCLEOTIDE SEQUENCE</scope>
    <source>
        <strain evidence="4">DSM 18763</strain>
    </source>
</reference>
<evidence type="ECO:0000313" key="4">
    <source>
        <dbReference type="EMBL" id="SMP14382.1"/>
    </source>
</evidence>
<keyword evidence="1" id="KW-0732">Signal</keyword>
<keyword evidence="2" id="KW-0697">Rotamase</keyword>
<evidence type="ECO:0000256" key="2">
    <source>
        <dbReference type="ARBA" id="ARBA00023110"/>
    </source>
</evidence>
<dbReference type="SUPFAM" id="SSF54534">
    <property type="entry name" value="FKBP-like"/>
    <property type="match status" value="1"/>
</dbReference>
<dbReference type="Gene3D" id="3.10.50.40">
    <property type="match status" value="1"/>
</dbReference>
<proteinExistence type="predicted"/>
<dbReference type="Pfam" id="PF09312">
    <property type="entry name" value="SurA_N"/>
    <property type="match status" value="1"/>
</dbReference>
<gene>
    <name evidence="4" type="ORF">SAMN06264868_11245</name>
</gene>
<dbReference type="InterPro" id="IPR027304">
    <property type="entry name" value="Trigger_fact/SurA_dom_sf"/>
</dbReference>
<comment type="caution">
    <text evidence="4">The sequence shown here is derived from an EMBL/GenBank/DDBJ whole genome shotgun (WGS) entry which is preliminary data.</text>
</comment>
<organism evidence="4 5">
    <name type="scientific">Venenivibrio stagnispumantis</name>
    <dbReference type="NCBI Taxonomy" id="407998"/>
    <lineage>
        <taxon>Bacteria</taxon>
        <taxon>Pseudomonadati</taxon>
        <taxon>Aquificota</taxon>
        <taxon>Aquificia</taxon>
        <taxon>Aquificales</taxon>
        <taxon>Hydrogenothermaceae</taxon>
        <taxon>Venenivibrio</taxon>
    </lineage>
</organism>
<evidence type="ECO:0000259" key="3">
    <source>
        <dbReference type="Pfam" id="PF09312"/>
    </source>
</evidence>
<keyword evidence="5" id="KW-1185">Reference proteome</keyword>
<dbReference type="PANTHER" id="PTHR47637">
    <property type="entry name" value="CHAPERONE SURA"/>
    <property type="match status" value="1"/>
</dbReference>
<dbReference type="InterPro" id="IPR046357">
    <property type="entry name" value="PPIase_dom_sf"/>
</dbReference>
<dbReference type="AlphaFoldDB" id="A0AA45WMJ3"/>
<dbReference type="EMBL" id="FXTX01000012">
    <property type="protein sequence ID" value="SMP14382.1"/>
    <property type="molecule type" value="Genomic_DNA"/>
</dbReference>